<comment type="caution">
    <text evidence="4">The sequence shown here is derived from an EMBL/GenBank/DDBJ whole genome shotgun (WGS) entry which is preliminary data.</text>
</comment>
<evidence type="ECO:0000256" key="3">
    <source>
        <dbReference type="PROSITE-ProRule" id="PRU00339"/>
    </source>
</evidence>
<gene>
    <name evidence="4" type="ORF">FA13DRAFT_1752328</name>
</gene>
<evidence type="ECO:0000256" key="1">
    <source>
        <dbReference type="ARBA" id="ARBA00022737"/>
    </source>
</evidence>
<dbReference type="PANTHER" id="PTHR15704">
    <property type="entry name" value="SUPERKILLER 3 PROTEIN-RELATED"/>
    <property type="match status" value="1"/>
</dbReference>
<dbReference type="PROSITE" id="PS50005">
    <property type="entry name" value="TPR"/>
    <property type="match status" value="3"/>
</dbReference>
<dbReference type="GO" id="GO:0055087">
    <property type="term" value="C:Ski complex"/>
    <property type="evidence" value="ECO:0007669"/>
    <property type="project" value="InterPro"/>
</dbReference>
<keyword evidence="2 3" id="KW-0802">TPR repeat</keyword>
<dbReference type="SMART" id="SM00028">
    <property type="entry name" value="TPR"/>
    <property type="match status" value="12"/>
</dbReference>
<dbReference type="InterPro" id="IPR011990">
    <property type="entry name" value="TPR-like_helical_dom_sf"/>
</dbReference>
<evidence type="ECO:0000313" key="4">
    <source>
        <dbReference type="EMBL" id="TEB37597.1"/>
    </source>
</evidence>
<dbReference type="GO" id="GO:0006401">
    <property type="term" value="P:RNA catabolic process"/>
    <property type="evidence" value="ECO:0007669"/>
    <property type="project" value="InterPro"/>
</dbReference>
<evidence type="ECO:0000256" key="2">
    <source>
        <dbReference type="ARBA" id="ARBA00022803"/>
    </source>
</evidence>
<feature type="repeat" description="TPR" evidence="3">
    <location>
        <begin position="37"/>
        <end position="70"/>
    </location>
</feature>
<dbReference type="STRING" id="71717.A0A4Y7TTT8"/>
<proteinExistence type="predicted"/>
<dbReference type="Pfam" id="PF18833">
    <property type="entry name" value="TPR_22"/>
    <property type="match status" value="1"/>
</dbReference>
<dbReference type="PANTHER" id="PTHR15704:SF7">
    <property type="entry name" value="SUPERKILLER COMPLEX PROTEIN 3"/>
    <property type="match status" value="1"/>
</dbReference>
<accession>A0A4Y7TTT8</accession>
<dbReference type="InterPro" id="IPR039226">
    <property type="entry name" value="Ski3/TTC37"/>
</dbReference>
<dbReference type="InterPro" id="IPR040962">
    <property type="entry name" value="TPR_22"/>
</dbReference>
<keyword evidence="5" id="KW-1185">Reference proteome</keyword>
<name>A0A4Y7TTT8_COPMI</name>
<evidence type="ECO:0000313" key="5">
    <source>
        <dbReference type="Proteomes" id="UP000298030"/>
    </source>
</evidence>
<dbReference type="Proteomes" id="UP000298030">
    <property type="component" value="Unassembled WGS sequence"/>
</dbReference>
<protein>
    <submittedName>
        <fullName evidence="4">Superkiller protein 3 SKI3</fullName>
    </submittedName>
</protein>
<feature type="repeat" description="TPR" evidence="3">
    <location>
        <begin position="940"/>
        <end position="973"/>
    </location>
</feature>
<dbReference type="InterPro" id="IPR019734">
    <property type="entry name" value="TPR_rpt"/>
</dbReference>
<dbReference type="SUPFAM" id="SSF48452">
    <property type="entry name" value="TPR-like"/>
    <property type="match status" value="4"/>
</dbReference>
<reference evidence="4 5" key="1">
    <citation type="journal article" date="2019" name="Nat. Ecol. Evol.">
        <title>Megaphylogeny resolves global patterns of mushroom evolution.</title>
        <authorList>
            <person name="Varga T."/>
            <person name="Krizsan K."/>
            <person name="Foldi C."/>
            <person name="Dima B."/>
            <person name="Sanchez-Garcia M."/>
            <person name="Sanchez-Ramirez S."/>
            <person name="Szollosi G.J."/>
            <person name="Szarkandi J.G."/>
            <person name="Papp V."/>
            <person name="Albert L."/>
            <person name="Andreopoulos W."/>
            <person name="Angelini C."/>
            <person name="Antonin V."/>
            <person name="Barry K.W."/>
            <person name="Bougher N.L."/>
            <person name="Buchanan P."/>
            <person name="Buyck B."/>
            <person name="Bense V."/>
            <person name="Catcheside P."/>
            <person name="Chovatia M."/>
            <person name="Cooper J."/>
            <person name="Damon W."/>
            <person name="Desjardin D."/>
            <person name="Finy P."/>
            <person name="Geml J."/>
            <person name="Haridas S."/>
            <person name="Hughes K."/>
            <person name="Justo A."/>
            <person name="Karasinski D."/>
            <person name="Kautmanova I."/>
            <person name="Kiss B."/>
            <person name="Kocsube S."/>
            <person name="Kotiranta H."/>
            <person name="LaButti K.M."/>
            <person name="Lechner B.E."/>
            <person name="Liimatainen K."/>
            <person name="Lipzen A."/>
            <person name="Lukacs Z."/>
            <person name="Mihaltcheva S."/>
            <person name="Morgado L.N."/>
            <person name="Niskanen T."/>
            <person name="Noordeloos M.E."/>
            <person name="Ohm R.A."/>
            <person name="Ortiz-Santana B."/>
            <person name="Ovrebo C."/>
            <person name="Racz N."/>
            <person name="Riley R."/>
            <person name="Savchenko A."/>
            <person name="Shiryaev A."/>
            <person name="Soop K."/>
            <person name="Spirin V."/>
            <person name="Szebenyi C."/>
            <person name="Tomsovsky M."/>
            <person name="Tulloss R.E."/>
            <person name="Uehling J."/>
            <person name="Grigoriev I.V."/>
            <person name="Vagvolgyi C."/>
            <person name="Papp T."/>
            <person name="Martin F.M."/>
            <person name="Miettinen O."/>
            <person name="Hibbett D.S."/>
            <person name="Nagy L.G."/>
        </authorList>
    </citation>
    <scope>NUCLEOTIDE SEQUENCE [LARGE SCALE GENOMIC DNA]</scope>
    <source>
        <strain evidence="4 5">FP101781</strain>
    </source>
</reference>
<organism evidence="4 5">
    <name type="scientific">Coprinellus micaceus</name>
    <name type="common">Glistening ink-cap mushroom</name>
    <name type="synonym">Coprinus micaceus</name>
    <dbReference type="NCBI Taxonomy" id="71717"/>
    <lineage>
        <taxon>Eukaryota</taxon>
        <taxon>Fungi</taxon>
        <taxon>Dikarya</taxon>
        <taxon>Basidiomycota</taxon>
        <taxon>Agaricomycotina</taxon>
        <taxon>Agaricomycetes</taxon>
        <taxon>Agaricomycetidae</taxon>
        <taxon>Agaricales</taxon>
        <taxon>Agaricineae</taxon>
        <taxon>Psathyrellaceae</taxon>
        <taxon>Coprinellus</taxon>
    </lineage>
</organism>
<feature type="repeat" description="TPR" evidence="3">
    <location>
        <begin position="666"/>
        <end position="699"/>
    </location>
</feature>
<dbReference type="Pfam" id="PF13432">
    <property type="entry name" value="TPR_16"/>
    <property type="match status" value="3"/>
</dbReference>
<keyword evidence="1" id="KW-0677">Repeat</keyword>
<sequence length="1382" mass="153631">MSTKALLKTAREKLNKKDFEGARDAAERVLDFESSNYMAHVFLALSAFELQDYEKSEKLYKAAIELEPNQPLARQGLLKFYEKRNDTDKLLESLKEFAEIYLKNEDATKLAETLQRVVEIRREHGTKIQLVQALIDVLPGSPYYPLLSTLPEPDATNPTATTTFWIQTAIHDSFPILEEVVSIVEAEEQARFAKEFSARRTRLGAPKPTIIRRELDREICGSSMLPALYNEILNHPKAFEDVRRATEAKLIEFKQRQLYATPSTDTTKAELKHEFTALVDGVVFIKRPNENAWNQCLQWQDWEKFEDLDQTFLRNYVQFFPDSMLANVIKGYLLYHNIDPADDQDEEKKVAEQDFTEVGLDVLLNIPLESLDSIFSSRVASEVYGDVEDYENSATLARTGLKHLAELETSLGAKLTKTRVGFQVVFSTSLVHLCPPKNHDQAMSLILEILSVSPYNVSALMSRGFILQARKSWQDAKDSFDKVVLTVPSSYQALKAREESAWCESRLEEYETAIVHFQSVLQTLEAEEGREFEVARCLWRLGQTYWSCGGGQREQAYTYFIQALKKDSSYAPAFTSLGLYYLECTQPADTARASKCFQKAFELDPREAVAARHLAEGFADEREWDLVEVVVRRTIEGEGGVAPRKESEGEAIHAFQIALRAEPNDHVLWLRLGEAYGKAGRYAAAIKALEHSHELDPADWLAPYFIAEAQQGVGLYREAIQGLTTLTEQRPTEPGILSSLASAYLEQGVSELEAGFISRAEGSFLSAVAEALKFLSTQSGLRLIGWKTITNAMFYLSEVSSFHDQEAVLAALRKVKALLPAESTRLKDILTPPDLESAVIGSDALKVSILSADYRLSLSPSNDDASAWHDIGMGLHAWSIQGNASDALAAFITKCLAEAVQREPASAGYWTALGSAYITSNPRSAQHCFIKALDIDNKNAEPWCDLGLLYLYHEDIDLAREAFQRAQVLDPDCALAWVGQALIAAGEGDVKGEMALLSHAAGLDRPVSEGDYTLSLRVFTEINRQILPRTKVVDHLLPIFFLLNRFCGRQPDNAAGLHLFALVCERLGHKDFAKELVNRGMRILERVYEEKEDPVVERQFMIANATLARLLLATGEPEDSMITFETVLGLLQEEDALKGVLETQAKLGIGMGQAVLRDLQEAILSLQYAQGVAPEDEKLRAHCSILLAQTLWSTRNAEYCEMAKEELLKLVSEDARNLPAINVLAGLGILTKDEGLVDAAVSEIISLPPDERVALDHDGNVDYLHIQYLLSQGNLAGAISTAQKSLFFEPSNVVKLNTLAALLLKMRYPEGTLALLSGHEGELKSGSTTLILGAVSNLLLGTNEGLKSALRNAQRAVMVCPGKAISWQVLACVRKSIEGQKS</sequence>
<dbReference type="EMBL" id="QPFP01000004">
    <property type="protein sequence ID" value="TEB37597.1"/>
    <property type="molecule type" value="Genomic_DNA"/>
</dbReference>
<dbReference type="Gene3D" id="1.25.40.10">
    <property type="entry name" value="Tetratricopeptide repeat domain"/>
    <property type="match status" value="5"/>
</dbReference>
<dbReference type="OrthoDB" id="421075at2759"/>